<sequence length="356" mass="39523">MKLMFTRDDLPRNDRLSNPITVLVREVSPSSSNKLDFEVTVEDADGHTISLKIWSTHSLSLSLTEGHRYELEDVRGRYWSQGGSRHYQLDSTKDLTVTELGPADDTATRLLIVGDTHVGYRHRRRDKKAKGAKDLDARDRFQAVMDQANTLDADAIVHAGDIFDHVAIGADRSFVIDALNSELNIPFYYIYGNHDEPASRRTVDGATNDTSEIERLLKNGESVGETDVTLFGIDYSHDSFPGEPLEASVQSVLSNANVLVVHDTPYPVRNENGYHIHQKRGADFRKAIEQTSVEIDLIVSGHMHVGQQGTLDEFQTPVLVTGAPAPINSGKEDNNPSTWLLRVTESGVDGITRHPL</sequence>
<dbReference type="STRING" id="1073996.SAMN05444271_12824"/>
<evidence type="ECO:0000259" key="1">
    <source>
        <dbReference type="Pfam" id="PF00149"/>
    </source>
</evidence>
<dbReference type="SUPFAM" id="SSF56300">
    <property type="entry name" value="Metallo-dependent phosphatases"/>
    <property type="match status" value="1"/>
</dbReference>
<dbReference type="EMBL" id="FNYR01000028">
    <property type="protein sequence ID" value="SEJ17943.1"/>
    <property type="molecule type" value="Genomic_DNA"/>
</dbReference>
<dbReference type="OrthoDB" id="11638at2157"/>
<keyword evidence="3" id="KW-1185">Reference proteome</keyword>
<dbReference type="InterPro" id="IPR050535">
    <property type="entry name" value="DNA_Repair-Maintenance_Comp"/>
</dbReference>
<accession>A0A1H6WM61</accession>
<evidence type="ECO:0000313" key="3">
    <source>
        <dbReference type="Proteomes" id="UP000198888"/>
    </source>
</evidence>
<dbReference type="PANTHER" id="PTHR30337">
    <property type="entry name" value="COMPONENT OF ATP-DEPENDENT DSDNA EXONUCLEASE"/>
    <property type="match status" value="1"/>
</dbReference>
<evidence type="ECO:0000313" key="2">
    <source>
        <dbReference type="EMBL" id="SEJ17943.1"/>
    </source>
</evidence>
<reference evidence="2 3" key="1">
    <citation type="submission" date="2016-10" db="EMBL/GenBank/DDBJ databases">
        <authorList>
            <person name="de Groot N.N."/>
        </authorList>
    </citation>
    <scope>NUCLEOTIDE SEQUENCE [LARGE SCALE GENOMIC DNA]</scope>
    <source>
        <strain evidence="2 3">DSM 22187</strain>
    </source>
</reference>
<dbReference type="KEGG" id="hae:halTADL_2019"/>
<dbReference type="GeneID" id="35002797"/>
<name>A0A1H6WM61_9EURY</name>
<proteinExistence type="predicted"/>
<dbReference type="Pfam" id="PF00149">
    <property type="entry name" value="Metallophos"/>
    <property type="match status" value="1"/>
</dbReference>
<accession>A0A2H4Q330</accession>
<feature type="domain" description="Calcineurin-like phosphoesterase" evidence="1">
    <location>
        <begin position="109"/>
        <end position="305"/>
    </location>
</feature>
<organism evidence="2 3">
    <name type="scientific">Halohasta litchfieldiae</name>
    <dbReference type="NCBI Taxonomy" id="1073996"/>
    <lineage>
        <taxon>Archaea</taxon>
        <taxon>Methanobacteriati</taxon>
        <taxon>Methanobacteriota</taxon>
        <taxon>Stenosarchaea group</taxon>
        <taxon>Halobacteria</taxon>
        <taxon>Halobacteriales</taxon>
        <taxon>Haloferacaceae</taxon>
        <taxon>Halohasta</taxon>
    </lineage>
</organism>
<dbReference type="Proteomes" id="UP000198888">
    <property type="component" value="Unassembled WGS sequence"/>
</dbReference>
<dbReference type="Gene3D" id="3.60.21.10">
    <property type="match status" value="1"/>
</dbReference>
<dbReference type="GO" id="GO:0016787">
    <property type="term" value="F:hydrolase activity"/>
    <property type="evidence" value="ECO:0007669"/>
    <property type="project" value="InterPro"/>
</dbReference>
<dbReference type="InterPro" id="IPR004843">
    <property type="entry name" value="Calcineurin-like_PHP"/>
</dbReference>
<dbReference type="InterPro" id="IPR029052">
    <property type="entry name" value="Metallo-depent_PP-like"/>
</dbReference>
<dbReference type="AlphaFoldDB" id="A0A1H6WM61"/>
<dbReference type="RefSeq" id="WP_009762203.1">
    <property type="nucleotide sequence ID" value="NZ_CP024845.1"/>
</dbReference>
<protein>
    <submittedName>
        <fullName evidence="2">Calcineurin-like phosphoesterase</fullName>
    </submittedName>
</protein>
<gene>
    <name evidence="2" type="ORF">SAMN05444271_12824</name>
</gene>